<dbReference type="AlphaFoldDB" id="A0A916IPI1"/>
<accession>A0A916IPI1</accession>
<proteinExistence type="predicted"/>
<name>A0A916IPI1_9BURK</name>
<reference evidence="1" key="1">
    <citation type="submission" date="2021-03" db="EMBL/GenBank/DDBJ databases">
        <authorList>
            <person name="Peeters C."/>
        </authorList>
    </citation>
    <scope>NUCLEOTIDE SEQUENCE</scope>
    <source>
        <strain evidence="1">LMG 31506</strain>
    </source>
</reference>
<sequence>MPFQTIAATGTTYALIALDADGKERNDDPDAAGGQPGRLSDRLLAQWRDGPAPTDIFLWSHGWQGDIPAARSQYDRWIGAFSACAVDEQEMRTLRPGFAPAHIGVHWPSLPWGDEEMGDTASFAPPAHAGKDAMIDAYAQRLGDTPQVRDALAVIVEAARTGADATRLPPEVRQAYVQLDQALALGAGGTDGDAGADRLPFDPDASFAEASQLGAAFGAPSLGGILAPLRQLSFWTMKKRAQAVGEQDVHALINRLLDTLPDARVHLMGHSFGCIVMSAALGGPGGTAALRRPVDSCVLVQGAMSLWAYAPSIPVRPDSAGYCHRLLPDGKLHGPLVVTRSRHDTAVCELYPWAAGVAGQVAFDAATTYPTFGAIGAFGIQGVDTAADIAMLDIDGGYTMPGARVLNVEASAYICHKSGVSGAHNDISGPQVAHLIWQAAQASAAEAP</sequence>
<dbReference type="SUPFAM" id="SSF53474">
    <property type="entry name" value="alpha/beta-Hydrolases"/>
    <property type="match status" value="1"/>
</dbReference>
<evidence type="ECO:0008006" key="3">
    <source>
        <dbReference type="Google" id="ProtNLM"/>
    </source>
</evidence>
<evidence type="ECO:0000313" key="2">
    <source>
        <dbReference type="Proteomes" id="UP000672934"/>
    </source>
</evidence>
<dbReference type="RefSeq" id="WP_211945278.1">
    <property type="nucleotide sequence ID" value="NZ_CAJPUY010000001.1"/>
</dbReference>
<evidence type="ECO:0000313" key="1">
    <source>
        <dbReference type="EMBL" id="CAG2126965.1"/>
    </source>
</evidence>
<gene>
    <name evidence="1" type="ORF">LMG31506_00261</name>
</gene>
<keyword evidence="2" id="KW-1185">Reference proteome</keyword>
<dbReference type="Proteomes" id="UP000672934">
    <property type="component" value="Unassembled WGS sequence"/>
</dbReference>
<dbReference type="InterPro" id="IPR029058">
    <property type="entry name" value="AB_hydrolase_fold"/>
</dbReference>
<protein>
    <recommendedName>
        <fullName evidence="3">Alpha/beta hydrolase</fullName>
    </recommendedName>
</protein>
<dbReference type="Gene3D" id="3.40.50.1820">
    <property type="entry name" value="alpha/beta hydrolase"/>
    <property type="match status" value="1"/>
</dbReference>
<organism evidence="1 2">
    <name type="scientific">Cupriavidus yeoncheonensis</name>
    <dbReference type="NCBI Taxonomy" id="1462994"/>
    <lineage>
        <taxon>Bacteria</taxon>
        <taxon>Pseudomonadati</taxon>
        <taxon>Pseudomonadota</taxon>
        <taxon>Betaproteobacteria</taxon>
        <taxon>Burkholderiales</taxon>
        <taxon>Burkholderiaceae</taxon>
        <taxon>Cupriavidus</taxon>
    </lineage>
</organism>
<comment type="caution">
    <text evidence="1">The sequence shown here is derived from an EMBL/GenBank/DDBJ whole genome shotgun (WGS) entry which is preliminary data.</text>
</comment>
<dbReference type="EMBL" id="CAJPUY010000001">
    <property type="protein sequence ID" value="CAG2126965.1"/>
    <property type="molecule type" value="Genomic_DNA"/>
</dbReference>